<dbReference type="Gene3D" id="2.30.29.30">
    <property type="entry name" value="Pleckstrin-homology domain (PH domain)/Phosphotyrosine-binding domain (PTB)"/>
    <property type="match status" value="2"/>
</dbReference>
<feature type="region of interest" description="Disordered" evidence="1">
    <location>
        <begin position="1"/>
        <end position="89"/>
    </location>
</feature>
<dbReference type="SUPFAM" id="SSF50729">
    <property type="entry name" value="PH domain-like"/>
    <property type="match status" value="2"/>
</dbReference>
<feature type="compositionally biased region" description="Low complexity" evidence="1">
    <location>
        <begin position="618"/>
        <end position="635"/>
    </location>
</feature>
<protein>
    <recommendedName>
        <fullName evidence="2">PH domain-containing protein</fullName>
    </recommendedName>
</protein>
<reference evidence="3" key="3">
    <citation type="submission" date="2024-01" db="EMBL/GenBank/DDBJ databases">
        <authorList>
            <person name="Coelho M.A."/>
            <person name="David-Palma M."/>
            <person name="Shea T."/>
            <person name="Sun S."/>
            <person name="Cuomo C.A."/>
            <person name="Heitman J."/>
        </authorList>
    </citation>
    <scope>NUCLEOTIDE SEQUENCE</scope>
    <source>
        <strain evidence="3">CBS 7841</strain>
    </source>
</reference>
<dbReference type="InterPro" id="IPR011993">
    <property type="entry name" value="PH-like_dom_sf"/>
</dbReference>
<dbReference type="PROSITE" id="PS50003">
    <property type="entry name" value="PH_DOMAIN"/>
    <property type="match status" value="2"/>
</dbReference>
<feature type="compositionally biased region" description="Acidic residues" evidence="1">
    <location>
        <begin position="118"/>
        <end position="137"/>
    </location>
</feature>
<dbReference type="Proteomes" id="UP000094043">
    <property type="component" value="Chromosome 4"/>
</dbReference>
<feature type="region of interest" description="Disordered" evidence="1">
    <location>
        <begin position="336"/>
        <end position="387"/>
    </location>
</feature>
<sequence>MSSPQSTPIIPAPPPSKLEIERKLSFRSAAPPRDSPKKSRKLSHTQHSHSALSGNDSDSSSIASSVPAGLSSPNLTTHPTSPLLTPATTSVGGLSAIAERKFGGDEEIDTMIELEDVEEEGEEANGESASEAEEGQDELQRDMEGERVVMSGYLWKKQERRKRWFVLRTNKLAYYKDEKEYYLKRVINLQEIHTVAPVAVKKHLHSFGIVVPKRTFFVKAPSAAEMEEWVHAINEMRRRISEKEEEERSKKEKGDTHHHGQLASSQAKSVSIPQRTIPTPHNIDTISPSNNVDFGNTIFSSPQSISSAGGQSGIIIPSSPIDNNLTTQFMKISMGGLSTPRLSSGTRVASGSTRRDPSAGSLSPGLLAPVSSEDEDEAEGLEETPVAPADSNKVILQAYLMKQSRRRKDVWRKRWFVLTSQGLAYSRSHMESKAQQFIPLGSILDVLEVLSDDTELDGDDMDYLSAHGHTHSAHHLHHAQSPPRQFIRGRLPSITASETPKRPPPPPKEEEHTFKLITAKRNFLISAPSEEDEIKWLAAFRALLERQRIERAAASGYMAGSPSLVSMAPHVSQSSQLSQPQKRLSVPVITQQPPTPSSGITLVSPTAMLTPVKAVVSTPTASTTSGPSPASGHSTQPLQNTPAPMSLANRGRSATYTAKSAVADVVRKLHSEREKEV</sequence>
<reference evidence="3" key="2">
    <citation type="journal article" date="2022" name="Elife">
        <title>Obligate sexual reproduction of a homothallic fungus closely related to the Cryptococcus pathogenic species complex.</title>
        <authorList>
            <person name="Passer A.R."/>
            <person name="Clancey S.A."/>
            <person name="Shea T."/>
            <person name="David-Palma M."/>
            <person name="Averette A.F."/>
            <person name="Boekhout T."/>
            <person name="Porcel B.M."/>
            <person name="Nowrousian M."/>
            <person name="Cuomo C.A."/>
            <person name="Sun S."/>
            <person name="Heitman J."/>
            <person name="Coelho M.A."/>
        </authorList>
    </citation>
    <scope>NUCLEOTIDE SEQUENCE</scope>
    <source>
        <strain evidence="3">CBS 7841</strain>
    </source>
</reference>
<dbReference type="GeneID" id="91088070"/>
<dbReference type="KEGG" id="cdep:91088070"/>
<dbReference type="FunFam" id="2.30.29.30:FF:000286">
    <property type="entry name" value="PH-protein kinase domain containing protein"/>
    <property type="match status" value="1"/>
</dbReference>
<dbReference type="SMART" id="SM00233">
    <property type="entry name" value="PH"/>
    <property type="match status" value="2"/>
</dbReference>
<dbReference type="InterPro" id="IPR051707">
    <property type="entry name" value="PI-Interact_SigTrans_Reg"/>
</dbReference>
<feature type="region of interest" description="Disordered" evidence="1">
    <location>
        <begin position="118"/>
        <end position="140"/>
    </location>
</feature>
<feature type="compositionally biased region" description="Low complexity" evidence="1">
    <location>
        <begin position="48"/>
        <end position="89"/>
    </location>
</feature>
<proteinExistence type="predicted"/>
<feature type="compositionally biased region" description="Polar residues" evidence="1">
    <location>
        <begin position="340"/>
        <end position="352"/>
    </location>
</feature>
<organism evidence="3 4">
    <name type="scientific">Cryptococcus depauperatus CBS 7841</name>
    <dbReference type="NCBI Taxonomy" id="1295531"/>
    <lineage>
        <taxon>Eukaryota</taxon>
        <taxon>Fungi</taxon>
        <taxon>Dikarya</taxon>
        <taxon>Basidiomycota</taxon>
        <taxon>Agaricomycotina</taxon>
        <taxon>Tremellomycetes</taxon>
        <taxon>Tremellales</taxon>
        <taxon>Cryptococcaceae</taxon>
        <taxon>Cryptococcus</taxon>
    </lineage>
</organism>
<feature type="compositionally biased region" description="Acidic residues" evidence="1">
    <location>
        <begin position="372"/>
        <end position="382"/>
    </location>
</feature>
<dbReference type="InterPro" id="IPR001849">
    <property type="entry name" value="PH_domain"/>
</dbReference>
<feature type="domain" description="PH" evidence="2">
    <location>
        <begin position="147"/>
        <end position="238"/>
    </location>
</feature>
<evidence type="ECO:0000259" key="2">
    <source>
        <dbReference type="PROSITE" id="PS50003"/>
    </source>
</evidence>
<evidence type="ECO:0000313" key="3">
    <source>
        <dbReference type="EMBL" id="WVN88649.1"/>
    </source>
</evidence>
<dbReference type="AlphaFoldDB" id="A0AAJ8JUG3"/>
<feature type="region of interest" description="Disordered" evidence="1">
    <location>
        <begin position="618"/>
        <end position="657"/>
    </location>
</feature>
<evidence type="ECO:0000256" key="1">
    <source>
        <dbReference type="SAM" id="MobiDB-lite"/>
    </source>
</evidence>
<feature type="domain" description="PH" evidence="2">
    <location>
        <begin position="393"/>
        <end position="545"/>
    </location>
</feature>
<dbReference type="RefSeq" id="XP_066069349.1">
    <property type="nucleotide sequence ID" value="XM_066213252.1"/>
</dbReference>
<dbReference type="PANTHER" id="PTHR14336:SF8">
    <property type="entry name" value="PROTEIN OPY1"/>
    <property type="match status" value="1"/>
</dbReference>
<gene>
    <name evidence="3" type="ORF">L203_103860</name>
</gene>
<feature type="compositionally biased region" description="Polar residues" evidence="1">
    <location>
        <begin position="262"/>
        <end position="289"/>
    </location>
</feature>
<feature type="compositionally biased region" description="Basic and acidic residues" evidence="1">
    <location>
        <begin position="240"/>
        <end position="258"/>
    </location>
</feature>
<name>A0AAJ8JUG3_9TREE</name>
<dbReference type="PANTHER" id="PTHR14336">
    <property type="entry name" value="TANDEM PH DOMAIN CONTAINING PROTEIN"/>
    <property type="match status" value="1"/>
</dbReference>
<keyword evidence="4" id="KW-1185">Reference proteome</keyword>
<evidence type="ECO:0000313" key="4">
    <source>
        <dbReference type="Proteomes" id="UP000094043"/>
    </source>
</evidence>
<feature type="compositionally biased region" description="Basic residues" evidence="1">
    <location>
        <begin position="38"/>
        <end position="47"/>
    </location>
</feature>
<accession>A0AAJ8JUG3</accession>
<feature type="region of interest" description="Disordered" evidence="1">
    <location>
        <begin position="240"/>
        <end position="289"/>
    </location>
</feature>
<dbReference type="Pfam" id="PF00169">
    <property type="entry name" value="PH"/>
    <property type="match status" value="2"/>
</dbReference>
<reference evidence="3" key="1">
    <citation type="submission" date="2016-06" db="EMBL/GenBank/DDBJ databases">
        <authorList>
            <person name="Cuomo C."/>
            <person name="Litvintseva A."/>
            <person name="Heitman J."/>
            <person name="Chen Y."/>
            <person name="Sun S."/>
            <person name="Springer D."/>
            <person name="Dromer F."/>
            <person name="Young S."/>
            <person name="Zeng Q."/>
            <person name="Chapman S."/>
            <person name="Gujja S."/>
            <person name="Saif S."/>
            <person name="Birren B."/>
        </authorList>
    </citation>
    <scope>NUCLEOTIDE SEQUENCE</scope>
    <source>
        <strain evidence="3">CBS 7841</strain>
    </source>
</reference>
<dbReference type="EMBL" id="CP143787">
    <property type="protein sequence ID" value="WVN88649.1"/>
    <property type="molecule type" value="Genomic_DNA"/>
</dbReference>